<dbReference type="AlphaFoldDB" id="Q7G4I7"/>
<accession>Q7G4I7</accession>
<dbReference type="EMBL" id="AC104322">
    <property type="protein sequence ID" value="AAN09856.1"/>
    <property type="molecule type" value="Genomic_DNA"/>
</dbReference>
<feature type="domain" description="Replication protein A 70 kDa DNA-binding subunit B/D first OB fold" evidence="1">
    <location>
        <begin position="7"/>
        <end position="106"/>
    </location>
</feature>
<dbReference type="Gene3D" id="2.40.50.140">
    <property type="entry name" value="Nucleic acid-binding proteins"/>
    <property type="match status" value="4"/>
</dbReference>
<organism evidence="2 3">
    <name type="scientific">Oryza sativa subsp. japonica</name>
    <name type="common">Rice</name>
    <dbReference type="NCBI Taxonomy" id="39947"/>
    <lineage>
        <taxon>Eukaryota</taxon>
        <taxon>Viridiplantae</taxon>
        <taxon>Streptophyta</taxon>
        <taxon>Embryophyta</taxon>
        <taxon>Tracheophyta</taxon>
        <taxon>Spermatophyta</taxon>
        <taxon>Magnoliopsida</taxon>
        <taxon>Liliopsida</taxon>
        <taxon>Poales</taxon>
        <taxon>Poaceae</taxon>
        <taxon>BOP clade</taxon>
        <taxon>Oryzoideae</taxon>
        <taxon>Oryzeae</taxon>
        <taxon>Oryzinae</taxon>
        <taxon>Oryza</taxon>
        <taxon>Oryza sativa</taxon>
    </lineage>
</organism>
<dbReference type="CDD" id="cd04481">
    <property type="entry name" value="RPA1_DBD_B_like"/>
    <property type="match status" value="1"/>
</dbReference>
<dbReference type="InterPro" id="IPR003871">
    <property type="entry name" value="RFA1B/D_OB_1st"/>
</dbReference>
<reference evidence="3" key="1">
    <citation type="journal article" date="2005" name="Nature">
        <title>The map-based sequence of the rice genome.</title>
        <authorList>
            <consortium name="International rice genome sequencing project (IRGSP)"/>
            <person name="Matsumoto T."/>
            <person name="Wu J."/>
            <person name="Kanamori H."/>
            <person name="Katayose Y."/>
            <person name="Fujisawa M."/>
            <person name="Namiki N."/>
            <person name="Mizuno H."/>
            <person name="Yamamoto K."/>
            <person name="Antonio B.A."/>
            <person name="Baba T."/>
            <person name="Sakata K."/>
            <person name="Nagamura Y."/>
            <person name="Aoki H."/>
            <person name="Arikawa K."/>
            <person name="Arita K."/>
            <person name="Bito T."/>
            <person name="Chiden Y."/>
            <person name="Fujitsuka N."/>
            <person name="Fukunaka R."/>
            <person name="Hamada M."/>
            <person name="Harada C."/>
            <person name="Hayashi A."/>
            <person name="Hijishita S."/>
            <person name="Honda M."/>
            <person name="Hosokawa S."/>
            <person name="Ichikawa Y."/>
            <person name="Idonuma A."/>
            <person name="Iijima M."/>
            <person name="Ikeda M."/>
            <person name="Ikeno M."/>
            <person name="Ito K."/>
            <person name="Ito S."/>
            <person name="Ito T."/>
            <person name="Ito Y."/>
            <person name="Ito Y."/>
            <person name="Iwabuchi A."/>
            <person name="Kamiya K."/>
            <person name="Karasawa W."/>
            <person name="Kurita K."/>
            <person name="Katagiri S."/>
            <person name="Kikuta A."/>
            <person name="Kobayashi H."/>
            <person name="Kobayashi N."/>
            <person name="Machita K."/>
            <person name="Maehara T."/>
            <person name="Masukawa M."/>
            <person name="Mizubayashi T."/>
            <person name="Mukai Y."/>
            <person name="Nagasaki H."/>
            <person name="Nagata Y."/>
            <person name="Naito S."/>
            <person name="Nakashima M."/>
            <person name="Nakama Y."/>
            <person name="Nakamichi Y."/>
            <person name="Nakamura M."/>
            <person name="Meguro A."/>
            <person name="Negishi M."/>
            <person name="Ohta I."/>
            <person name="Ohta T."/>
            <person name="Okamoto M."/>
            <person name="Ono N."/>
            <person name="Saji S."/>
            <person name="Sakaguchi M."/>
            <person name="Sakai K."/>
            <person name="Shibata M."/>
            <person name="Shimokawa T."/>
            <person name="Song J."/>
            <person name="Takazaki Y."/>
            <person name="Terasawa K."/>
            <person name="Tsugane M."/>
            <person name="Tsuji K."/>
            <person name="Ueda S."/>
            <person name="Waki K."/>
            <person name="Yamagata H."/>
            <person name="Yamamoto M."/>
            <person name="Yamamoto S."/>
            <person name="Yamane H."/>
            <person name="Yoshiki S."/>
            <person name="Yoshihara R."/>
            <person name="Yukawa K."/>
            <person name="Zhong H."/>
            <person name="Yano M."/>
            <person name="Yuan Q."/>
            <person name="Ouyang S."/>
            <person name="Liu J."/>
            <person name="Jones K.M."/>
            <person name="Gansberger K."/>
            <person name="Moffat K."/>
            <person name="Hill J."/>
            <person name="Bera J."/>
            <person name="Fadrosh D."/>
            <person name="Jin S."/>
            <person name="Johri S."/>
            <person name="Kim M."/>
            <person name="Overton L."/>
            <person name="Reardon M."/>
            <person name="Tsitrin T."/>
            <person name="Vuong H."/>
            <person name="Weaver B."/>
            <person name="Ciecko A."/>
            <person name="Tallon L."/>
            <person name="Jackson J."/>
            <person name="Pai G."/>
            <person name="Aken S.V."/>
            <person name="Utterback T."/>
            <person name="Reidmuller S."/>
            <person name="Feldblyum T."/>
            <person name="Hsiao J."/>
            <person name="Zismann V."/>
            <person name="Iobst S."/>
            <person name="de Vazeille A.R."/>
            <person name="Buell C.R."/>
            <person name="Ying K."/>
            <person name="Li Y."/>
            <person name="Lu T."/>
            <person name="Huang Y."/>
            <person name="Zhao Q."/>
            <person name="Feng Q."/>
            <person name="Zhang L."/>
            <person name="Zhu J."/>
            <person name="Weng Q."/>
            <person name="Mu J."/>
            <person name="Lu Y."/>
            <person name="Fan D."/>
            <person name="Liu Y."/>
            <person name="Guan J."/>
            <person name="Zhang Y."/>
            <person name="Yu S."/>
            <person name="Liu X."/>
            <person name="Zhang Y."/>
            <person name="Hong G."/>
            <person name="Han B."/>
            <person name="Choisne N."/>
            <person name="Demange N."/>
            <person name="Orjeda G."/>
            <person name="Samain S."/>
            <person name="Cattolico L."/>
            <person name="Pelletier E."/>
            <person name="Couloux A."/>
            <person name="Segurens B."/>
            <person name="Wincker P."/>
            <person name="D'Hont A."/>
            <person name="Scarpelli C."/>
            <person name="Weissenbach J."/>
            <person name="Salanoubat M."/>
            <person name="Quetier F."/>
            <person name="Yu Y."/>
            <person name="Kim H.R."/>
            <person name="Rambo T."/>
            <person name="Currie J."/>
            <person name="Collura K."/>
            <person name="Luo M."/>
            <person name="Yang T."/>
            <person name="Ammiraju J.S.S."/>
            <person name="Engler F."/>
            <person name="Soderlund C."/>
            <person name="Wing R.A."/>
            <person name="Palmer L.E."/>
            <person name="de la Bastide M."/>
            <person name="Spiegel L."/>
            <person name="Nascimento L."/>
            <person name="Zutavern T."/>
            <person name="O'Shaughnessy A."/>
            <person name="Dike S."/>
            <person name="Dedhia N."/>
            <person name="Preston R."/>
            <person name="Balija V."/>
            <person name="McCombie W.R."/>
            <person name="Chow T."/>
            <person name="Chen H."/>
            <person name="Chung M."/>
            <person name="Chen C."/>
            <person name="Shaw J."/>
            <person name="Wu H."/>
            <person name="Hsiao K."/>
            <person name="Chao Y."/>
            <person name="Chu M."/>
            <person name="Cheng C."/>
            <person name="Hour A."/>
            <person name="Lee P."/>
            <person name="Lin S."/>
            <person name="Lin Y."/>
            <person name="Liou J."/>
            <person name="Liu S."/>
            <person name="Hsing Y."/>
            <person name="Raghuvanshi S."/>
            <person name="Mohanty A."/>
            <person name="Bharti A.K."/>
            <person name="Gaur A."/>
            <person name="Gupta V."/>
            <person name="Kumar D."/>
            <person name="Ravi V."/>
            <person name="Vij S."/>
            <person name="Kapur A."/>
            <person name="Khurana P."/>
            <person name="Khurana P."/>
            <person name="Khurana J.P."/>
            <person name="Tyagi A.K."/>
            <person name="Gaikwad K."/>
            <person name="Singh A."/>
            <person name="Dalal V."/>
            <person name="Srivastava S."/>
            <person name="Dixit A."/>
            <person name="Pal A.K."/>
            <person name="Ghazi I.A."/>
            <person name="Yadav M."/>
            <person name="Pandit A."/>
            <person name="Bhargava A."/>
            <person name="Sureshbabu K."/>
            <person name="Batra K."/>
            <person name="Sharma T.R."/>
            <person name="Mohapatra T."/>
            <person name="Singh N.K."/>
            <person name="Messing J."/>
            <person name="Nelson A.B."/>
            <person name="Fuks G."/>
            <person name="Kavchok S."/>
            <person name="Keizer G."/>
            <person name="Linton E."/>
            <person name="Llaca V."/>
            <person name="Song R."/>
            <person name="Tanyolac B."/>
            <person name="Young S."/>
            <person name="Ho-Il K."/>
            <person name="Hahn J.H."/>
            <person name="Sangsakoo G."/>
            <person name="Vanavichit A."/>
            <person name="de Mattos Luiz.A.T."/>
            <person name="Zimmer P.D."/>
            <person name="Malone G."/>
            <person name="Dellagostin O."/>
            <person name="de Oliveira A.C."/>
            <person name="Bevan M."/>
            <person name="Bancroft I."/>
            <person name="Minx P."/>
            <person name="Cordum H."/>
            <person name="Wilson R."/>
            <person name="Cheng Z."/>
            <person name="Jin W."/>
            <person name="Jiang J."/>
            <person name="Leong S.A."/>
            <person name="Iwama H."/>
            <person name="Gojobori T."/>
            <person name="Itoh T."/>
            <person name="Niimura Y."/>
            <person name="Fujii Y."/>
            <person name="Habara T."/>
            <person name="Sakai H."/>
            <person name="Sato Y."/>
            <person name="Wilson G."/>
            <person name="Kumar K."/>
            <person name="McCouch S."/>
            <person name="Juretic N."/>
            <person name="Hoen D."/>
            <person name="Wright S."/>
            <person name="Bruskiewich R."/>
            <person name="Bureau T."/>
            <person name="Miyao A."/>
            <person name="Hirochika H."/>
            <person name="Nishikawa T."/>
            <person name="Kadowaki K."/>
            <person name="Sugiura M."/>
            <person name="Burr B."/>
            <person name="Sasaki T."/>
        </authorList>
    </citation>
    <scope>NUCLEOTIDE SEQUENCE [LARGE SCALE GENOMIC DNA]</scope>
    <source>
        <strain evidence="3">cv. Nipponbare</strain>
    </source>
</reference>
<dbReference type="Pfam" id="PF02721">
    <property type="entry name" value="DUF223"/>
    <property type="match status" value="1"/>
</dbReference>
<dbReference type="CDD" id="cd04480">
    <property type="entry name" value="RPA1_DBD_A_like"/>
    <property type="match status" value="1"/>
</dbReference>
<evidence type="ECO:0000259" key="1">
    <source>
        <dbReference type="Pfam" id="PF02721"/>
    </source>
</evidence>
<dbReference type="Proteomes" id="UP000000763">
    <property type="component" value="Chromosome 10"/>
</dbReference>
<dbReference type="InterPro" id="IPR012340">
    <property type="entry name" value="NA-bd_OB-fold"/>
</dbReference>
<evidence type="ECO:0000313" key="2">
    <source>
        <dbReference type="EMBL" id="AAN09856.1"/>
    </source>
</evidence>
<name>Q7G4I7_ORYSJ</name>
<evidence type="ECO:0000313" key="3">
    <source>
        <dbReference type="Proteomes" id="UP000000763"/>
    </source>
</evidence>
<sequence>MAHVLISQLSFGDSNKRIHARVSRLWNFTDLNDDTKIFHTDLVLLDEIGTSIHAQIYPPITEKMKPLLKEEKVYYIDSFTIRAANRTYRPVANNLMILFSKWTTLEEHINVPPHFPSITFSLTPFEDVPSLVEKNSFYVDIMGVITEVGAVTTIRPKSRNAESLKRTLQIRDASAGQTQAQVVVFVGTLVKDYRGLGLTLTGSSPCKWYINLNIPKVAELNESFSTNFQPIKWVDEPATGYNQDVPEEKSTAEILNINPHKHKGTRFIVNVTVRRICNEYSCWYKVVLIAGDDDANATFILFGRIAQRLLRRPIESLIEENPPNSEYIPSEITSLIGSNFAWNVSFTRDTVMRSQECLQVNSIISSGASNQPLLLMSPDASSSLSLREHRTPQLANQILQHLPRNALLSQCLACSLAGPNLKLMIRGMPTPTATPPVAKKLFKYGAQQKGNDSE</sequence>
<dbReference type="PANTHER" id="PTHR47165:SF4">
    <property type="entry name" value="OS03G0429900 PROTEIN"/>
    <property type="match status" value="1"/>
</dbReference>
<dbReference type="SUPFAM" id="SSF50249">
    <property type="entry name" value="Nucleic acid-binding proteins"/>
    <property type="match status" value="3"/>
</dbReference>
<protein>
    <submittedName>
        <fullName evidence="2">DNA binding protein</fullName>
    </submittedName>
</protein>
<gene>
    <name evidence="2" type="ORF">OSJNBb0005F01.16</name>
</gene>
<proteinExistence type="predicted"/>
<dbReference type="PANTHER" id="PTHR47165">
    <property type="entry name" value="OS03G0429900 PROTEIN"/>
    <property type="match status" value="1"/>
</dbReference>
<reference evidence="3" key="2">
    <citation type="journal article" date="2008" name="Nucleic Acids Res.">
        <title>The rice annotation project database (RAP-DB): 2008 update.</title>
        <authorList>
            <consortium name="The rice annotation project (RAP)"/>
        </authorList>
    </citation>
    <scope>GENOME REANNOTATION</scope>
    <source>
        <strain evidence="3">cv. Nipponbare</strain>
    </source>
</reference>